<sequence length="221" mass="24411">MKTLIYLFAGVTISLSSCSSPLSDTPVSDPGLVTPHIVINHKDGDYGIANKVSTCLMDKNGAYIELLEGDVKVNGDLMEFGMTCYKRTIDVQENTVYKVVLTLADSAKYPFKVTTPHFFKKVDYPGKVKKGKAFEVSWKSEGNEQTTVNFSVQDTSDNWITLYEEITDQSMVTISPDNYPKGDISKGSITLYRSVNGKMPNGFNGGSVKANCIFERSIKIK</sequence>
<keyword evidence="2" id="KW-1185">Reference proteome</keyword>
<dbReference type="EMBL" id="OU015584">
    <property type="protein sequence ID" value="CAG5080919.1"/>
    <property type="molecule type" value="Genomic_DNA"/>
</dbReference>
<protein>
    <submittedName>
        <fullName evidence="1">Uncharacterized protein</fullName>
    </submittedName>
</protein>
<evidence type="ECO:0000313" key="2">
    <source>
        <dbReference type="Proteomes" id="UP000683507"/>
    </source>
</evidence>
<dbReference type="RefSeq" id="WP_258541681.1">
    <property type="nucleotide sequence ID" value="NZ_OU015584.1"/>
</dbReference>
<dbReference type="Proteomes" id="UP000683507">
    <property type="component" value="Chromosome"/>
</dbReference>
<evidence type="ECO:0000313" key="1">
    <source>
        <dbReference type="EMBL" id="CAG5080919.1"/>
    </source>
</evidence>
<dbReference type="PROSITE" id="PS51257">
    <property type="entry name" value="PROKAR_LIPOPROTEIN"/>
    <property type="match status" value="1"/>
</dbReference>
<name>A0A916JM02_9FLAO</name>
<reference evidence="1" key="1">
    <citation type="submission" date="2021-04" db="EMBL/GenBank/DDBJ databases">
        <authorList>
            <person name="Rodrigo-Torres L."/>
            <person name="Arahal R. D."/>
            <person name="Lucena T."/>
        </authorList>
    </citation>
    <scope>NUCLEOTIDE SEQUENCE</scope>
    <source>
        <strain evidence="1">AS29M-1</strain>
    </source>
</reference>
<proteinExistence type="predicted"/>
<dbReference type="AlphaFoldDB" id="A0A916JM02"/>
<gene>
    <name evidence="1" type="ORF">CRYO30217_01481</name>
</gene>
<organism evidence="1 2">
    <name type="scientific">Parvicella tangerina</name>
    <dbReference type="NCBI Taxonomy" id="2829795"/>
    <lineage>
        <taxon>Bacteria</taxon>
        <taxon>Pseudomonadati</taxon>
        <taxon>Bacteroidota</taxon>
        <taxon>Flavobacteriia</taxon>
        <taxon>Flavobacteriales</taxon>
        <taxon>Parvicellaceae</taxon>
        <taxon>Parvicella</taxon>
    </lineage>
</organism>
<accession>A0A916JM02</accession>
<dbReference type="KEGG" id="ptan:CRYO30217_01481"/>